<name>A0A5K3F2X7_MESCO</name>
<sequence>MSPDGQDFVFRQDSSPSAPPLTHTDTASSGCRWPPTLVITPAHGGGGFQVASTDRLDRVPYLRQ</sequence>
<feature type="compositionally biased region" description="Basic and acidic residues" evidence="1">
    <location>
        <begin position="54"/>
        <end position="64"/>
    </location>
</feature>
<accession>A0A5K3F2X7</accession>
<evidence type="ECO:0000313" key="2">
    <source>
        <dbReference type="WBParaSite" id="MCU_004507-RA"/>
    </source>
</evidence>
<dbReference type="AlphaFoldDB" id="A0A5K3F2X7"/>
<organism evidence="2">
    <name type="scientific">Mesocestoides corti</name>
    <name type="common">Flatworm</name>
    <dbReference type="NCBI Taxonomy" id="53468"/>
    <lineage>
        <taxon>Eukaryota</taxon>
        <taxon>Metazoa</taxon>
        <taxon>Spiralia</taxon>
        <taxon>Lophotrochozoa</taxon>
        <taxon>Platyhelminthes</taxon>
        <taxon>Cestoda</taxon>
        <taxon>Eucestoda</taxon>
        <taxon>Cyclophyllidea</taxon>
        <taxon>Mesocestoididae</taxon>
        <taxon>Mesocestoides</taxon>
    </lineage>
</organism>
<evidence type="ECO:0000256" key="1">
    <source>
        <dbReference type="SAM" id="MobiDB-lite"/>
    </source>
</evidence>
<proteinExistence type="predicted"/>
<dbReference type="WBParaSite" id="MCU_004507-RA">
    <property type="protein sequence ID" value="MCU_004507-RA"/>
    <property type="gene ID" value="MCU_004507"/>
</dbReference>
<feature type="region of interest" description="Disordered" evidence="1">
    <location>
        <begin position="1"/>
        <end position="64"/>
    </location>
</feature>
<reference evidence="2" key="1">
    <citation type="submission" date="2019-11" db="UniProtKB">
        <authorList>
            <consortium name="WormBaseParasite"/>
        </authorList>
    </citation>
    <scope>IDENTIFICATION</scope>
</reference>
<protein>
    <submittedName>
        <fullName evidence="2">DPPIV_N domain-containing protein</fullName>
    </submittedName>
</protein>